<accession>A0A4V2FRZ2</accession>
<keyword evidence="3" id="KW-1185">Reference proteome</keyword>
<dbReference type="EMBL" id="SHKN01000003">
    <property type="protein sequence ID" value="RZT92309.1"/>
    <property type="molecule type" value="Genomic_DNA"/>
</dbReference>
<organism evidence="2 3">
    <name type="scientific">Ancylomarina subtilis</name>
    <dbReference type="NCBI Taxonomy" id="1639035"/>
    <lineage>
        <taxon>Bacteria</taxon>
        <taxon>Pseudomonadati</taxon>
        <taxon>Bacteroidota</taxon>
        <taxon>Bacteroidia</taxon>
        <taxon>Marinilabiliales</taxon>
        <taxon>Marinifilaceae</taxon>
        <taxon>Ancylomarina</taxon>
    </lineage>
</organism>
<reference evidence="2 3" key="1">
    <citation type="submission" date="2019-02" db="EMBL/GenBank/DDBJ databases">
        <title>Genomic Encyclopedia of Type Strains, Phase IV (KMG-IV): sequencing the most valuable type-strain genomes for metagenomic binning, comparative biology and taxonomic classification.</title>
        <authorList>
            <person name="Goeker M."/>
        </authorList>
    </citation>
    <scope>NUCLEOTIDE SEQUENCE [LARGE SCALE GENOMIC DNA]</scope>
    <source>
        <strain evidence="2 3">DSM 28825</strain>
    </source>
</reference>
<protein>
    <submittedName>
        <fullName evidence="2">SusD-like starch-binding protein associating with outer membrane</fullName>
    </submittedName>
</protein>
<dbReference type="InterPro" id="IPR011990">
    <property type="entry name" value="TPR-like_helical_dom_sf"/>
</dbReference>
<comment type="caution">
    <text evidence="2">The sequence shown here is derived from an EMBL/GenBank/DDBJ whole genome shotgun (WGS) entry which is preliminary data.</text>
</comment>
<dbReference type="InterPro" id="IPR033985">
    <property type="entry name" value="SusD-like_N"/>
</dbReference>
<dbReference type="AlphaFoldDB" id="A0A4V2FRZ2"/>
<dbReference type="OrthoDB" id="1147023at2"/>
<dbReference type="Proteomes" id="UP000293562">
    <property type="component" value="Unassembled WGS sequence"/>
</dbReference>
<evidence type="ECO:0000259" key="1">
    <source>
        <dbReference type="Pfam" id="PF14322"/>
    </source>
</evidence>
<feature type="domain" description="SusD-like N-terminal" evidence="1">
    <location>
        <begin position="21"/>
        <end position="225"/>
    </location>
</feature>
<gene>
    <name evidence="2" type="ORF">EV201_2780</name>
</gene>
<dbReference type="RefSeq" id="WP_130308160.1">
    <property type="nucleotide sequence ID" value="NZ_SHKN01000003.1"/>
</dbReference>
<evidence type="ECO:0000313" key="2">
    <source>
        <dbReference type="EMBL" id="RZT92309.1"/>
    </source>
</evidence>
<name>A0A4V2FRZ2_9BACT</name>
<dbReference type="Gene3D" id="1.25.40.390">
    <property type="match status" value="1"/>
</dbReference>
<proteinExistence type="predicted"/>
<sequence>MKKIQIIYAGILLLCFSSCTDYLNENPDNRIEANTLDKISQLLVPAYPRGDYFFTDWMTDDSHYISSNSQISRMTDAFLWKELDEEDSYNTPANYWNNAYTAISQANAALEALEKVDSDNVDFKNSIKGEALLCRAYSHFMIAALFSKNYDATTAETDLGIPYVNESENVLIKEYKRETLSETYRLIEKDLIDGMALVSDEYYSGSKKYHFTKTAAIAFASRFYLFKGDFAKSIEYADKILGVGTVNTTYIKDLNAYDGQSGSLAKKSFYVKNTDPSNILIIEKQVGIGLRHSYGYRTHIQKWRNMFTASSIWAGADKDLRSSMGYYGDGAKNVIGAAKFHEEFYKESLTATTGYPFFVQPVIRGIELVFNRIESNIMLGNLSAALSDLNTIGSLRYTGAATLDLATIQEYYSTKDSDGNDVLPDEKTALMNLYLLEKRKEYLQEGMRWFDIKRHHIAIDHITSDGETITLEANDLRKVLQIPQNASSRGIAKNPR</sequence>
<dbReference type="SUPFAM" id="SSF48452">
    <property type="entry name" value="TPR-like"/>
    <property type="match status" value="1"/>
</dbReference>
<dbReference type="Pfam" id="PF14322">
    <property type="entry name" value="SusD-like_3"/>
    <property type="match status" value="1"/>
</dbReference>
<evidence type="ECO:0000313" key="3">
    <source>
        <dbReference type="Proteomes" id="UP000293562"/>
    </source>
</evidence>